<protein>
    <recommendedName>
        <fullName evidence="2 4">Acylphosphatase</fullName>
        <ecNumber evidence="2 4">3.6.1.7</ecNumber>
    </recommendedName>
</protein>
<proteinExistence type="inferred from homology"/>
<evidence type="ECO:0000256" key="1">
    <source>
        <dbReference type="ARBA" id="ARBA00005614"/>
    </source>
</evidence>
<dbReference type="EC" id="3.6.1.7" evidence="2 4"/>
<dbReference type="PRINTS" id="PR00112">
    <property type="entry name" value="ACYLPHPHTASE"/>
</dbReference>
<reference evidence="8 9" key="1">
    <citation type="journal article" date="2016" name="Nat. Commun.">
        <title>Thousands of microbial genomes shed light on interconnected biogeochemical processes in an aquifer system.</title>
        <authorList>
            <person name="Anantharaman K."/>
            <person name="Brown C.T."/>
            <person name="Hug L.A."/>
            <person name="Sharon I."/>
            <person name="Castelle C.J."/>
            <person name="Probst A.J."/>
            <person name="Thomas B.C."/>
            <person name="Singh A."/>
            <person name="Wilkins M.J."/>
            <person name="Karaoz U."/>
            <person name="Brodie E.L."/>
            <person name="Williams K.H."/>
            <person name="Hubbard S.S."/>
            <person name="Banfield J.F."/>
        </authorList>
    </citation>
    <scope>NUCLEOTIDE SEQUENCE [LARGE SCALE GENOMIC DNA]</scope>
</reference>
<evidence type="ECO:0000313" key="8">
    <source>
        <dbReference type="EMBL" id="OGZ58278.1"/>
    </source>
</evidence>
<organism evidence="8 9">
    <name type="scientific">Candidatus Spechtbacteria bacterium RIFCSPHIGHO2_01_FULL_43_30</name>
    <dbReference type="NCBI Taxonomy" id="1802158"/>
    <lineage>
        <taxon>Bacteria</taxon>
        <taxon>Candidatus Spechtiibacteriota</taxon>
    </lineage>
</organism>
<comment type="similarity">
    <text evidence="1 6">Belongs to the acylphosphatase family.</text>
</comment>
<dbReference type="PROSITE" id="PS51160">
    <property type="entry name" value="ACYLPHOSPHATASE_3"/>
    <property type="match status" value="1"/>
</dbReference>
<evidence type="ECO:0000259" key="7">
    <source>
        <dbReference type="PROSITE" id="PS51160"/>
    </source>
</evidence>
<dbReference type="EMBL" id="MHOD01000012">
    <property type="protein sequence ID" value="OGZ58278.1"/>
    <property type="molecule type" value="Genomic_DNA"/>
</dbReference>
<feature type="domain" description="Acylphosphatase-like" evidence="7">
    <location>
        <begin position="3"/>
        <end position="89"/>
    </location>
</feature>
<dbReference type="SUPFAM" id="SSF54975">
    <property type="entry name" value="Acylphosphatase/BLUF domain-like"/>
    <property type="match status" value="1"/>
</dbReference>
<feature type="active site" evidence="4">
    <location>
        <position position="18"/>
    </location>
</feature>
<dbReference type="GO" id="GO:0003998">
    <property type="term" value="F:acylphosphatase activity"/>
    <property type="evidence" value="ECO:0007669"/>
    <property type="project" value="UniProtKB-EC"/>
</dbReference>
<dbReference type="InterPro" id="IPR036046">
    <property type="entry name" value="Acylphosphatase-like_dom_sf"/>
</dbReference>
<dbReference type="PANTHER" id="PTHR47268:SF4">
    <property type="entry name" value="ACYLPHOSPHATASE"/>
    <property type="match status" value="1"/>
</dbReference>
<dbReference type="Pfam" id="PF00708">
    <property type="entry name" value="Acylphosphatase"/>
    <property type="match status" value="1"/>
</dbReference>
<evidence type="ECO:0000256" key="6">
    <source>
        <dbReference type="RuleBase" id="RU004168"/>
    </source>
</evidence>
<dbReference type="InterPro" id="IPR001792">
    <property type="entry name" value="Acylphosphatase-like_dom"/>
</dbReference>
<name>A0A1G2H8K9_9BACT</name>
<dbReference type="Gene3D" id="3.30.70.100">
    <property type="match status" value="1"/>
</dbReference>
<sequence>MTHLNIKIYGKVQGVFFRSYAKNEAEELSVKGFVKNEIDGSVYMESEGERPDLEEFIERLRRPPKSAKVERVDVEEGEIKGYNGFDVIL</sequence>
<dbReference type="PANTHER" id="PTHR47268">
    <property type="entry name" value="ACYLPHOSPHATASE"/>
    <property type="match status" value="1"/>
</dbReference>
<dbReference type="AlphaFoldDB" id="A0A1G2H8K9"/>
<dbReference type="PROSITE" id="PS00150">
    <property type="entry name" value="ACYLPHOSPHATASE_1"/>
    <property type="match status" value="1"/>
</dbReference>
<evidence type="ECO:0000256" key="2">
    <source>
        <dbReference type="ARBA" id="ARBA00012150"/>
    </source>
</evidence>
<dbReference type="Proteomes" id="UP000177932">
    <property type="component" value="Unassembled WGS sequence"/>
</dbReference>
<evidence type="ECO:0000256" key="5">
    <source>
        <dbReference type="RuleBase" id="RU000553"/>
    </source>
</evidence>
<dbReference type="InterPro" id="IPR020456">
    <property type="entry name" value="Acylphosphatase"/>
</dbReference>
<comment type="caution">
    <text evidence="8">The sequence shown here is derived from an EMBL/GenBank/DDBJ whole genome shotgun (WGS) entry which is preliminary data.</text>
</comment>
<dbReference type="PROSITE" id="PS00151">
    <property type="entry name" value="ACYLPHOSPHATASE_2"/>
    <property type="match status" value="1"/>
</dbReference>
<evidence type="ECO:0000256" key="3">
    <source>
        <dbReference type="ARBA" id="ARBA00047645"/>
    </source>
</evidence>
<evidence type="ECO:0000256" key="4">
    <source>
        <dbReference type="PROSITE-ProRule" id="PRU00520"/>
    </source>
</evidence>
<feature type="active site" evidence="4">
    <location>
        <position position="36"/>
    </location>
</feature>
<dbReference type="STRING" id="1802158.A2827_02305"/>
<dbReference type="InterPro" id="IPR017968">
    <property type="entry name" value="Acylphosphatase_CS"/>
</dbReference>
<evidence type="ECO:0000313" key="9">
    <source>
        <dbReference type="Proteomes" id="UP000177932"/>
    </source>
</evidence>
<comment type="catalytic activity">
    <reaction evidence="3 4 5">
        <text>an acyl phosphate + H2O = a carboxylate + phosphate + H(+)</text>
        <dbReference type="Rhea" id="RHEA:14965"/>
        <dbReference type="ChEBI" id="CHEBI:15377"/>
        <dbReference type="ChEBI" id="CHEBI:15378"/>
        <dbReference type="ChEBI" id="CHEBI:29067"/>
        <dbReference type="ChEBI" id="CHEBI:43474"/>
        <dbReference type="ChEBI" id="CHEBI:59918"/>
        <dbReference type="EC" id="3.6.1.7"/>
    </reaction>
</comment>
<gene>
    <name evidence="8" type="ORF">A2827_02305</name>
</gene>
<accession>A0A1G2H8K9</accession>
<keyword evidence="4 5" id="KW-0378">Hydrolase</keyword>